<dbReference type="AlphaFoldDB" id="A0A2T5LXU5"/>
<reference evidence="1 2" key="1">
    <citation type="journal article" date="2018" name="Proc. Natl. Acad. Sci. U.S.A.">
        <title>Linking secondary metabolites to gene clusters through genome sequencing of six diverse Aspergillus species.</title>
        <authorList>
            <person name="Kaerboelling I."/>
            <person name="Vesth T.C."/>
            <person name="Frisvad J.C."/>
            <person name="Nybo J.L."/>
            <person name="Theobald S."/>
            <person name="Kuo A."/>
            <person name="Bowyer P."/>
            <person name="Matsuda Y."/>
            <person name="Mondo S."/>
            <person name="Lyhne E.K."/>
            <person name="Kogle M.E."/>
            <person name="Clum A."/>
            <person name="Lipzen A."/>
            <person name="Salamov A."/>
            <person name="Ngan C.Y."/>
            <person name="Daum C."/>
            <person name="Chiniquy J."/>
            <person name="Barry K."/>
            <person name="LaButti K."/>
            <person name="Haridas S."/>
            <person name="Simmons B.A."/>
            <person name="Magnuson J.K."/>
            <person name="Mortensen U.H."/>
            <person name="Larsen T.O."/>
            <person name="Grigoriev I.V."/>
            <person name="Baker S.E."/>
            <person name="Andersen M.R."/>
        </authorList>
    </citation>
    <scope>NUCLEOTIDE SEQUENCE [LARGE SCALE GENOMIC DNA]</scope>
    <source>
        <strain evidence="1 2">IBT 24754</strain>
    </source>
</reference>
<accession>A0A2T5LXU5</accession>
<sequence>MSISSFISREFREFWAILSFLVASGVAVRPLVCAWLTGEVLDGPIAPMVAYHGTHWVSADNGTLFENPSLGSDNMNRVSLRIGRLKPVADPDLNSFITRETMGSHWKYSLG</sequence>
<evidence type="ECO:0000313" key="2">
    <source>
        <dbReference type="Proteomes" id="UP000244073"/>
    </source>
</evidence>
<dbReference type="GeneID" id="63816852"/>
<dbReference type="RefSeq" id="XP_040752503.1">
    <property type="nucleotide sequence ID" value="XM_040899970.1"/>
</dbReference>
<gene>
    <name evidence="1" type="ORF">P175DRAFT_0532484</name>
</gene>
<dbReference type="EMBL" id="MSFN02000004">
    <property type="protein sequence ID" value="PTU21111.1"/>
    <property type="molecule type" value="Genomic_DNA"/>
</dbReference>
<name>A0A2T5LXU5_9EURO</name>
<evidence type="ECO:0000313" key="1">
    <source>
        <dbReference type="EMBL" id="PTU21111.1"/>
    </source>
</evidence>
<dbReference type="VEuPathDB" id="FungiDB:P175DRAFT_0532484"/>
<proteinExistence type="predicted"/>
<dbReference type="Proteomes" id="UP000244073">
    <property type="component" value="Unassembled WGS sequence"/>
</dbReference>
<organism evidence="1 2">
    <name type="scientific">Aspergillus ochraceoroseus IBT 24754</name>
    <dbReference type="NCBI Taxonomy" id="1392256"/>
    <lineage>
        <taxon>Eukaryota</taxon>
        <taxon>Fungi</taxon>
        <taxon>Dikarya</taxon>
        <taxon>Ascomycota</taxon>
        <taxon>Pezizomycotina</taxon>
        <taxon>Eurotiomycetes</taxon>
        <taxon>Eurotiomycetidae</taxon>
        <taxon>Eurotiales</taxon>
        <taxon>Aspergillaceae</taxon>
        <taxon>Aspergillus</taxon>
        <taxon>Aspergillus subgen. Nidulantes</taxon>
    </lineage>
</organism>
<comment type="caution">
    <text evidence="1">The sequence shown here is derived from an EMBL/GenBank/DDBJ whole genome shotgun (WGS) entry which is preliminary data.</text>
</comment>
<protein>
    <submittedName>
        <fullName evidence="1">Uncharacterized protein</fullName>
    </submittedName>
</protein>